<organism evidence="1 2">
    <name type="scientific">Candidatus Onthenecus intestinigallinarum</name>
    <dbReference type="NCBI Taxonomy" id="2840875"/>
    <lineage>
        <taxon>Bacteria</taxon>
        <taxon>Bacillati</taxon>
        <taxon>Bacillota</taxon>
        <taxon>Clostridia</taxon>
        <taxon>Eubacteriales</taxon>
        <taxon>Candidatus Onthenecus</taxon>
    </lineage>
</organism>
<evidence type="ECO:0000313" key="1">
    <source>
        <dbReference type="EMBL" id="HIQ72693.1"/>
    </source>
</evidence>
<evidence type="ECO:0000313" key="2">
    <source>
        <dbReference type="Proteomes" id="UP000886887"/>
    </source>
</evidence>
<reference evidence="1" key="2">
    <citation type="journal article" date="2021" name="PeerJ">
        <title>Extensive microbial diversity within the chicken gut microbiome revealed by metagenomics and culture.</title>
        <authorList>
            <person name="Gilroy R."/>
            <person name="Ravi A."/>
            <person name="Getino M."/>
            <person name="Pursley I."/>
            <person name="Horton D.L."/>
            <person name="Alikhan N.F."/>
            <person name="Baker D."/>
            <person name="Gharbi K."/>
            <person name="Hall N."/>
            <person name="Watson M."/>
            <person name="Adriaenssens E.M."/>
            <person name="Foster-Nyarko E."/>
            <person name="Jarju S."/>
            <person name="Secka A."/>
            <person name="Antonio M."/>
            <person name="Oren A."/>
            <person name="Chaudhuri R.R."/>
            <person name="La Ragione R."/>
            <person name="Hildebrand F."/>
            <person name="Pallen M.J."/>
        </authorList>
    </citation>
    <scope>NUCLEOTIDE SEQUENCE</scope>
    <source>
        <strain evidence="1">ChiSxjej2B14-6234</strain>
    </source>
</reference>
<gene>
    <name evidence="1" type="ORF">IAB73_10860</name>
</gene>
<proteinExistence type="predicted"/>
<comment type="caution">
    <text evidence="1">The sequence shown here is derived from an EMBL/GenBank/DDBJ whole genome shotgun (WGS) entry which is preliminary data.</text>
</comment>
<protein>
    <submittedName>
        <fullName evidence="1">Uncharacterized protein</fullName>
    </submittedName>
</protein>
<accession>A0A9D1CS00</accession>
<sequence>MSERETRSSEMSREVAWKNLICKIDGVQSARVVFGERGEVEEIHVIADERRTAKQVTRDIQSALMAAFDAEIDYRVISVARIPVEESREESLPVQNVRLLYEGIDLHSQRDSMSVGVRLGCGDREYEGLASCQSGAFSRQRMVAMATVSAINEFMGAPVFELIDVQTAQVSGRAAVLASVNCVKGPELLLGGAFLRDDADKAVVKATMDAVNRRVSYIKRSL</sequence>
<dbReference type="Proteomes" id="UP000886887">
    <property type="component" value="Unassembled WGS sequence"/>
</dbReference>
<name>A0A9D1CS00_9FIRM</name>
<dbReference type="AlphaFoldDB" id="A0A9D1CS00"/>
<dbReference type="EMBL" id="DVFJ01000037">
    <property type="protein sequence ID" value="HIQ72693.1"/>
    <property type="molecule type" value="Genomic_DNA"/>
</dbReference>
<reference evidence="1" key="1">
    <citation type="submission" date="2020-10" db="EMBL/GenBank/DDBJ databases">
        <authorList>
            <person name="Gilroy R."/>
        </authorList>
    </citation>
    <scope>NUCLEOTIDE SEQUENCE</scope>
    <source>
        <strain evidence="1">ChiSxjej2B14-6234</strain>
    </source>
</reference>